<keyword evidence="2" id="KW-1185">Reference proteome</keyword>
<dbReference type="AlphaFoldDB" id="A0AAN7BLV4"/>
<name>A0AAN7BLV4_9PEZI</name>
<evidence type="ECO:0000313" key="2">
    <source>
        <dbReference type="Proteomes" id="UP001301958"/>
    </source>
</evidence>
<protein>
    <submittedName>
        <fullName evidence="1">Uncharacterized protein</fullName>
    </submittedName>
</protein>
<organism evidence="1 2">
    <name type="scientific">Podospora fimiseda</name>
    <dbReference type="NCBI Taxonomy" id="252190"/>
    <lineage>
        <taxon>Eukaryota</taxon>
        <taxon>Fungi</taxon>
        <taxon>Dikarya</taxon>
        <taxon>Ascomycota</taxon>
        <taxon>Pezizomycotina</taxon>
        <taxon>Sordariomycetes</taxon>
        <taxon>Sordariomycetidae</taxon>
        <taxon>Sordariales</taxon>
        <taxon>Podosporaceae</taxon>
        <taxon>Podospora</taxon>
    </lineage>
</organism>
<sequence>MPSYLTKLLSATAAIYLIGQQVQCPMLAIPAVADAAIASSIIIEGGLIITAIVCNTNADCRKESTSQKFTTHNMKSVSSQIPNNFTAPPAIPQQNFDLCYKDLGTSGAKVNFTGPVQNNGVQIDGLPPTCMVLAGVINGVDDNGPVPTPCGSACILYNNLNDTGYEVMRNMAYNLVALSSQSGGN</sequence>
<proteinExistence type="predicted"/>
<accession>A0AAN7BLV4</accession>
<dbReference type="EMBL" id="MU865362">
    <property type="protein sequence ID" value="KAK4225669.1"/>
    <property type="molecule type" value="Genomic_DNA"/>
</dbReference>
<dbReference type="Proteomes" id="UP001301958">
    <property type="component" value="Unassembled WGS sequence"/>
</dbReference>
<evidence type="ECO:0000313" key="1">
    <source>
        <dbReference type="EMBL" id="KAK4225669.1"/>
    </source>
</evidence>
<reference evidence="1" key="1">
    <citation type="journal article" date="2023" name="Mol. Phylogenet. Evol.">
        <title>Genome-scale phylogeny and comparative genomics of the fungal order Sordariales.</title>
        <authorList>
            <person name="Hensen N."/>
            <person name="Bonometti L."/>
            <person name="Westerberg I."/>
            <person name="Brannstrom I.O."/>
            <person name="Guillou S."/>
            <person name="Cros-Aarteil S."/>
            <person name="Calhoun S."/>
            <person name="Haridas S."/>
            <person name="Kuo A."/>
            <person name="Mondo S."/>
            <person name="Pangilinan J."/>
            <person name="Riley R."/>
            <person name="LaButti K."/>
            <person name="Andreopoulos B."/>
            <person name="Lipzen A."/>
            <person name="Chen C."/>
            <person name="Yan M."/>
            <person name="Daum C."/>
            <person name="Ng V."/>
            <person name="Clum A."/>
            <person name="Steindorff A."/>
            <person name="Ohm R.A."/>
            <person name="Martin F."/>
            <person name="Silar P."/>
            <person name="Natvig D.O."/>
            <person name="Lalanne C."/>
            <person name="Gautier V."/>
            <person name="Ament-Velasquez S.L."/>
            <person name="Kruys A."/>
            <person name="Hutchinson M.I."/>
            <person name="Powell A.J."/>
            <person name="Barry K."/>
            <person name="Miller A.N."/>
            <person name="Grigoriev I.V."/>
            <person name="Debuchy R."/>
            <person name="Gladieux P."/>
            <person name="Hiltunen Thoren M."/>
            <person name="Johannesson H."/>
        </authorList>
    </citation>
    <scope>NUCLEOTIDE SEQUENCE</scope>
    <source>
        <strain evidence="1">CBS 990.96</strain>
    </source>
</reference>
<reference evidence="1" key="2">
    <citation type="submission" date="2023-05" db="EMBL/GenBank/DDBJ databases">
        <authorList>
            <consortium name="Lawrence Berkeley National Laboratory"/>
            <person name="Steindorff A."/>
            <person name="Hensen N."/>
            <person name="Bonometti L."/>
            <person name="Westerberg I."/>
            <person name="Brannstrom I.O."/>
            <person name="Guillou S."/>
            <person name="Cros-Aarteil S."/>
            <person name="Calhoun S."/>
            <person name="Haridas S."/>
            <person name="Kuo A."/>
            <person name="Mondo S."/>
            <person name="Pangilinan J."/>
            <person name="Riley R."/>
            <person name="Labutti K."/>
            <person name="Andreopoulos B."/>
            <person name="Lipzen A."/>
            <person name="Chen C."/>
            <person name="Yanf M."/>
            <person name="Daum C."/>
            <person name="Ng V."/>
            <person name="Clum A."/>
            <person name="Ohm R."/>
            <person name="Martin F."/>
            <person name="Silar P."/>
            <person name="Natvig D."/>
            <person name="Lalanne C."/>
            <person name="Gautier V."/>
            <person name="Ament-Velasquez S.L."/>
            <person name="Kruys A."/>
            <person name="Hutchinson M.I."/>
            <person name="Powell A.J."/>
            <person name="Barry K."/>
            <person name="Miller A.N."/>
            <person name="Grigoriev I.V."/>
            <person name="Debuchy R."/>
            <person name="Gladieux P."/>
            <person name="Thoren M.H."/>
            <person name="Johannesson H."/>
        </authorList>
    </citation>
    <scope>NUCLEOTIDE SEQUENCE</scope>
    <source>
        <strain evidence="1">CBS 990.96</strain>
    </source>
</reference>
<comment type="caution">
    <text evidence="1">The sequence shown here is derived from an EMBL/GenBank/DDBJ whole genome shotgun (WGS) entry which is preliminary data.</text>
</comment>
<gene>
    <name evidence="1" type="ORF">QBC38DRAFT_255057</name>
</gene>